<dbReference type="Proteomes" id="UP000239434">
    <property type="component" value="Unassembled WGS sequence"/>
</dbReference>
<keyword evidence="6" id="KW-1185">Reference proteome</keyword>
<gene>
    <name evidence="5" type="ORF">C5748_01490</name>
</gene>
<dbReference type="SUPFAM" id="SSF48435">
    <property type="entry name" value="Bacterial muramidases"/>
    <property type="match status" value="1"/>
</dbReference>
<name>A0A2S9IZQ7_9HYPH</name>
<dbReference type="InterPro" id="IPR023346">
    <property type="entry name" value="Lysozyme-like_dom_sf"/>
</dbReference>
<evidence type="ECO:0000256" key="2">
    <source>
        <dbReference type="ARBA" id="ARBA00009387"/>
    </source>
</evidence>
<reference evidence="5 6" key="1">
    <citation type="submission" date="2018-02" db="EMBL/GenBank/DDBJ databases">
        <title>The draft genome of Phyllobacterium sp. 1N-3.</title>
        <authorList>
            <person name="Liu L."/>
            <person name="Li L."/>
            <person name="Zhang X."/>
            <person name="Wang T."/>
            <person name="Liang L."/>
        </authorList>
    </citation>
    <scope>NUCLEOTIDE SEQUENCE [LARGE SCALE GENOMIC DNA]</scope>
    <source>
        <strain evidence="5 6">1N-3</strain>
    </source>
</reference>
<dbReference type="InterPro" id="IPR008258">
    <property type="entry name" value="Transglycosylase_SLT_dom_1"/>
</dbReference>
<feature type="domain" description="Transglycosylase SLT" evidence="4">
    <location>
        <begin position="548"/>
        <end position="653"/>
    </location>
</feature>
<accession>A0A2S9IZQ7</accession>
<dbReference type="Gene3D" id="1.25.20.10">
    <property type="entry name" value="Bacterial muramidases"/>
    <property type="match status" value="1"/>
</dbReference>
<dbReference type="SUPFAM" id="SSF53955">
    <property type="entry name" value="Lysozyme-like"/>
    <property type="match status" value="1"/>
</dbReference>
<evidence type="ECO:0000256" key="1">
    <source>
        <dbReference type="ARBA" id="ARBA00007734"/>
    </source>
</evidence>
<dbReference type="EMBL" id="PVBR01000001">
    <property type="protein sequence ID" value="PRD46005.1"/>
    <property type="molecule type" value="Genomic_DNA"/>
</dbReference>
<protein>
    <submittedName>
        <fullName evidence="5">Lytic transglycosylase</fullName>
    </submittedName>
</protein>
<keyword evidence="3" id="KW-0732">Signal</keyword>
<dbReference type="PANTHER" id="PTHR37423">
    <property type="entry name" value="SOLUBLE LYTIC MUREIN TRANSGLYCOSYLASE-RELATED"/>
    <property type="match status" value="1"/>
</dbReference>
<dbReference type="CDD" id="cd13401">
    <property type="entry name" value="Slt70-like"/>
    <property type="match status" value="1"/>
</dbReference>
<comment type="caution">
    <text evidence="5">The sequence shown here is derived from an EMBL/GenBank/DDBJ whole genome shotgun (WGS) entry which is preliminary data.</text>
</comment>
<proteinExistence type="inferred from homology"/>
<evidence type="ECO:0000256" key="3">
    <source>
        <dbReference type="ARBA" id="ARBA00022729"/>
    </source>
</evidence>
<dbReference type="InterPro" id="IPR008939">
    <property type="entry name" value="Lytic_TGlycosylase_superhlx_U"/>
</dbReference>
<dbReference type="PANTHER" id="PTHR37423:SF2">
    <property type="entry name" value="MEMBRANE-BOUND LYTIC MUREIN TRANSGLYCOSYLASE C"/>
    <property type="match status" value="1"/>
</dbReference>
<dbReference type="Gene3D" id="1.10.530.10">
    <property type="match status" value="1"/>
</dbReference>
<dbReference type="Pfam" id="PF01464">
    <property type="entry name" value="SLT"/>
    <property type="match status" value="1"/>
</dbReference>
<sequence length="706" mass="77491">MRSAVSGRTIWRNALLAGCVMAGGPPESAFAQAFPVQPENVPIPFVRPFAPTATRQIPSALVLPDSVITSGIVQPQQPGAIGGTLKTGLDALYGKDAGRAMAIRNGMPPKSLDRQILTWAIGLSGADDVSSADIAQAAEELQGWPGMAALRRNTEYALYRENSPARVVIAAFGNTKPQTTEGMIVLARAHLAEGNAAKARQVLAPTWRKEKLDSGDEQRIVKEFGQVLSREDHLHRMLQMLYANRIQSAGRVAKLANAQSLYEGFAAVAQKSSNAAKKLAAVDSSWHSNPAYIFARIQYLRRREHYSDAAELMLKAPRDAAVLVDPDAWWTERRVLSRELLDIGKPEIAYRLAAAHAAETPAMVAEAEFHAGWYALRELKNPKTAHRHFARIAEISSRPISASRAYYWLGRAAEAGGGGDSRNYYRRAAHYGTTFYGQLAAAKLGETQLELPYPKPSDSDRTQFERRAAVQAIRRLEAIGYGKRAEMLYRDLAQELDNTGELALLAVMAERNGNHYLALRVGKTAALRGLDVGALSHPTGAIPDSADIKGSGKALAYAIARQESEFNVSAVSSAGARGLLQLLPTTAKEVAQRAGMSYSKPRLTTDAAYNATLGSHFLGEQIDRFDGSYILTFAGYNAGPRRASEWMERYGDPRGKPIDEIVDWIERIPYTETRNYVQRVMENYEVYKARLYGKMDIEKDLIQGRS</sequence>
<evidence type="ECO:0000313" key="6">
    <source>
        <dbReference type="Proteomes" id="UP000239434"/>
    </source>
</evidence>
<dbReference type="GO" id="GO:0042597">
    <property type="term" value="C:periplasmic space"/>
    <property type="evidence" value="ECO:0007669"/>
    <property type="project" value="InterPro"/>
</dbReference>
<dbReference type="GO" id="GO:0004553">
    <property type="term" value="F:hydrolase activity, hydrolyzing O-glycosyl compounds"/>
    <property type="evidence" value="ECO:0007669"/>
    <property type="project" value="InterPro"/>
</dbReference>
<organism evidence="5 6">
    <name type="scientific">Phyllobacterium phragmitis</name>
    <dbReference type="NCBI Taxonomy" id="2670329"/>
    <lineage>
        <taxon>Bacteria</taxon>
        <taxon>Pseudomonadati</taxon>
        <taxon>Pseudomonadota</taxon>
        <taxon>Alphaproteobacteria</taxon>
        <taxon>Hyphomicrobiales</taxon>
        <taxon>Phyllobacteriaceae</taxon>
        <taxon>Phyllobacterium</taxon>
    </lineage>
</organism>
<comment type="similarity">
    <text evidence="2">Belongs to the virb1 family.</text>
</comment>
<dbReference type="AlphaFoldDB" id="A0A2S9IZQ7"/>
<comment type="similarity">
    <text evidence="1">Belongs to the transglycosylase Slt family.</text>
</comment>
<evidence type="ECO:0000313" key="5">
    <source>
        <dbReference type="EMBL" id="PRD46005.1"/>
    </source>
</evidence>
<evidence type="ECO:0000259" key="4">
    <source>
        <dbReference type="Pfam" id="PF01464"/>
    </source>
</evidence>